<dbReference type="Gene3D" id="2.60.120.280">
    <property type="entry name" value="Regulatory protein AraC"/>
    <property type="match status" value="1"/>
</dbReference>
<dbReference type="InterPro" id="IPR018060">
    <property type="entry name" value="HTH_AraC"/>
</dbReference>
<dbReference type="PROSITE" id="PS01124">
    <property type="entry name" value="HTH_ARAC_FAMILY_2"/>
    <property type="match status" value="1"/>
</dbReference>
<keyword evidence="3" id="KW-0010">Activator</keyword>
<name>A0A2P7R1J3_9GAMM</name>
<reference evidence="6 7" key="1">
    <citation type="submission" date="2018-03" db="EMBL/GenBank/DDBJ databases">
        <title>The draft genome of Zobellella sp. 59N8.</title>
        <authorList>
            <person name="Liu L."/>
            <person name="Li L."/>
            <person name="Zhang X."/>
            <person name="Liang L."/>
            <person name="Wang T."/>
        </authorList>
    </citation>
    <scope>NUCLEOTIDE SEQUENCE [LARGE SCALE GENOMIC DNA]</scope>
    <source>
        <strain evidence="6 7">59N8</strain>
    </source>
</reference>
<dbReference type="SMART" id="SM00342">
    <property type="entry name" value="HTH_ARAC"/>
    <property type="match status" value="1"/>
</dbReference>
<dbReference type="PANTHER" id="PTHR43280:SF2">
    <property type="entry name" value="HTH-TYPE TRANSCRIPTIONAL REGULATOR EXSA"/>
    <property type="match status" value="1"/>
</dbReference>
<keyword evidence="7" id="KW-1185">Reference proteome</keyword>
<evidence type="ECO:0000259" key="5">
    <source>
        <dbReference type="PROSITE" id="PS01124"/>
    </source>
</evidence>
<dbReference type="Gene3D" id="1.10.10.60">
    <property type="entry name" value="Homeodomain-like"/>
    <property type="match status" value="1"/>
</dbReference>
<evidence type="ECO:0000256" key="4">
    <source>
        <dbReference type="ARBA" id="ARBA00023163"/>
    </source>
</evidence>
<dbReference type="AlphaFoldDB" id="A0A2P7R1J3"/>
<dbReference type="GO" id="GO:0003700">
    <property type="term" value="F:DNA-binding transcription factor activity"/>
    <property type="evidence" value="ECO:0007669"/>
    <property type="project" value="InterPro"/>
</dbReference>
<comment type="caution">
    <text evidence="6">The sequence shown here is derived from an EMBL/GenBank/DDBJ whole genome shotgun (WGS) entry which is preliminary data.</text>
</comment>
<accession>A0A2P7R1J3</accession>
<keyword evidence="1" id="KW-0805">Transcription regulation</keyword>
<dbReference type="Proteomes" id="UP000240243">
    <property type="component" value="Unassembled WGS sequence"/>
</dbReference>
<dbReference type="OrthoDB" id="9814125at2"/>
<dbReference type="PRINTS" id="PR00032">
    <property type="entry name" value="HTHARAC"/>
</dbReference>
<dbReference type="Pfam" id="PF02311">
    <property type="entry name" value="AraC_binding"/>
    <property type="match status" value="1"/>
</dbReference>
<sequence>MNQQPVNLNHDEFQDLLVLGPECRERFLITEEVPEMQEYDLHLGGVSVLKGQYQVGQKAPDLHTLLFTTAGRGRLSLPGKQLAIQPGSVTLLPVNRPFLFELDGDDWHMAWLLLRDSGTWAPLREHDSDVFQHEQVWALAPLMDTLYHQTRTPRRRQLLALVNELLTEILLRQSGLSRLEMAVKQLFARLEAQLHQKWSQASLAEEVHCSVPHLNRVCRKLYGQSPMHRLARLRLQRARELLAHSNWQVSQIAQRVGYPDAFNFSHWFRHHTGLSPSRFREQSRAHAPAKR</sequence>
<dbReference type="InterPro" id="IPR018062">
    <property type="entry name" value="HTH_AraC-typ_CS"/>
</dbReference>
<feature type="domain" description="HTH araC/xylS-type" evidence="5">
    <location>
        <begin position="184"/>
        <end position="282"/>
    </location>
</feature>
<dbReference type="SUPFAM" id="SSF46689">
    <property type="entry name" value="Homeodomain-like"/>
    <property type="match status" value="1"/>
</dbReference>
<protein>
    <recommendedName>
        <fullName evidence="5">HTH araC/xylS-type domain-containing protein</fullName>
    </recommendedName>
</protein>
<evidence type="ECO:0000313" key="7">
    <source>
        <dbReference type="Proteomes" id="UP000240243"/>
    </source>
</evidence>
<dbReference type="PROSITE" id="PS00041">
    <property type="entry name" value="HTH_ARAC_FAMILY_1"/>
    <property type="match status" value="1"/>
</dbReference>
<keyword evidence="4" id="KW-0804">Transcription</keyword>
<evidence type="ECO:0000313" key="6">
    <source>
        <dbReference type="EMBL" id="PSJ44075.1"/>
    </source>
</evidence>
<dbReference type="Pfam" id="PF12833">
    <property type="entry name" value="HTH_18"/>
    <property type="match status" value="1"/>
</dbReference>
<dbReference type="InterPro" id="IPR003313">
    <property type="entry name" value="AraC-bd"/>
</dbReference>
<evidence type="ECO:0000256" key="1">
    <source>
        <dbReference type="ARBA" id="ARBA00023015"/>
    </source>
</evidence>
<gene>
    <name evidence="6" type="ORF">C7H85_15095</name>
</gene>
<dbReference type="SUPFAM" id="SSF51215">
    <property type="entry name" value="Regulatory protein AraC"/>
    <property type="match status" value="1"/>
</dbReference>
<evidence type="ECO:0000256" key="2">
    <source>
        <dbReference type="ARBA" id="ARBA00023125"/>
    </source>
</evidence>
<dbReference type="GO" id="GO:0043565">
    <property type="term" value="F:sequence-specific DNA binding"/>
    <property type="evidence" value="ECO:0007669"/>
    <property type="project" value="InterPro"/>
</dbReference>
<keyword evidence="2" id="KW-0238">DNA-binding</keyword>
<dbReference type="RefSeq" id="WP_106730528.1">
    <property type="nucleotide sequence ID" value="NZ_PXYG01000007.1"/>
</dbReference>
<dbReference type="EMBL" id="PXYG01000007">
    <property type="protein sequence ID" value="PSJ44075.1"/>
    <property type="molecule type" value="Genomic_DNA"/>
</dbReference>
<dbReference type="InterPro" id="IPR009057">
    <property type="entry name" value="Homeodomain-like_sf"/>
</dbReference>
<dbReference type="InterPro" id="IPR037923">
    <property type="entry name" value="HTH-like"/>
</dbReference>
<evidence type="ECO:0000256" key="3">
    <source>
        <dbReference type="ARBA" id="ARBA00023159"/>
    </source>
</evidence>
<organism evidence="6 7">
    <name type="scientific">Zobellella endophytica</name>
    <dbReference type="NCBI Taxonomy" id="2116700"/>
    <lineage>
        <taxon>Bacteria</taxon>
        <taxon>Pseudomonadati</taxon>
        <taxon>Pseudomonadota</taxon>
        <taxon>Gammaproteobacteria</taxon>
        <taxon>Aeromonadales</taxon>
        <taxon>Aeromonadaceae</taxon>
        <taxon>Zobellella</taxon>
    </lineage>
</organism>
<dbReference type="InterPro" id="IPR020449">
    <property type="entry name" value="Tscrpt_reg_AraC-type_HTH"/>
</dbReference>
<proteinExistence type="predicted"/>
<dbReference type="PANTHER" id="PTHR43280">
    <property type="entry name" value="ARAC-FAMILY TRANSCRIPTIONAL REGULATOR"/>
    <property type="match status" value="1"/>
</dbReference>